<protein>
    <submittedName>
        <fullName evidence="1">Leucine-rich repeat family protein / protein kinase family protein</fullName>
    </submittedName>
</protein>
<evidence type="ECO:0000313" key="1">
    <source>
        <dbReference type="EMBL" id="KAJ4716322.1"/>
    </source>
</evidence>
<gene>
    <name evidence="1" type="ORF">OWV82_011356</name>
</gene>
<accession>A0ACC1XZF5</accession>
<name>A0ACC1XZF5_MELAZ</name>
<organism evidence="1 2">
    <name type="scientific">Melia azedarach</name>
    <name type="common">Chinaberry tree</name>
    <dbReference type="NCBI Taxonomy" id="155640"/>
    <lineage>
        <taxon>Eukaryota</taxon>
        <taxon>Viridiplantae</taxon>
        <taxon>Streptophyta</taxon>
        <taxon>Embryophyta</taxon>
        <taxon>Tracheophyta</taxon>
        <taxon>Spermatophyta</taxon>
        <taxon>Magnoliopsida</taxon>
        <taxon>eudicotyledons</taxon>
        <taxon>Gunneridae</taxon>
        <taxon>Pentapetalae</taxon>
        <taxon>rosids</taxon>
        <taxon>malvids</taxon>
        <taxon>Sapindales</taxon>
        <taxon>Meliaceae</taxon>
        <taxon>Melia</taxon>
    </lineage>
</organism>
<reference evidence="1 2" key="1">
    <citation type="journal article" date="2023" name="Science">
        <title>Complex scaffold remodeling in plant triterpene biosynthesis.</title>
        <authorList>
            <person name="De La Pena R."/>
            <person name="Hodgson H."/>
            <person name="Liu J.C."/>
            <person name="Stephenson M.J."/>
            <person name="Martin A.C."/>
            <person name="Owen C."/>
            <person name="Harkess A."/>
            <person name="Leebens-Mack J."/>
            <person name="Jimenez L.E."/>
            <person name="Osbourn A."/>
            <person name="Sattely E.S."/>
        </authorList>
    </citation>
    <scope>NUCLEOTIDE SEQUENCE [LARGE SCALE GENOMIC DNA]</scope>
    <source>
        <strain evidence="2">cv. JPN11</strain>
        <tissue evidence="1">Leaf</tissue>
    </source>
</reference>
<sequence>MSLVIFLLWLVSTPFFALSSQPITPPEGFLLSCGDSIEQTVGSLQFVPDNGFTTYGNTTTLQAPGLFPILSTLRFFTERARKYCYSFNVTNGGKYLVRTTYFYGGFDGGTDPPVFDQIVDGTKWSVVDTAEDFANGLSSYYEIVVTASGNSLTVCLGRNNKTVSHPFISALEVTKLDDSVYNSTDFSKFALSTVARSNFGDDEDISFPDDQFNRMWHPFKDLNPVVVSNSSVNPQDFWNKPPTKAFSSSITTSKGKPLEIQWPPGSLPSSRYYIALYFQDTGPNGWRLFNVSVNGNTYYEDLNVTTNGVTVYGSEWPLSGQTNITLTPRNDMPVGPVISAGEIFQIVPLAGKTFAEDAMAMEELARNFRNPPPDWIGDPCLPAENSWTGVSCSKENATRVVTLDLTSLGLSGTLSESVGNLTALQHLWLGWNELSGTIPGMETLTQLQTLHLENNQFEGSIPQSLCQLPNLREIFLQNNNLDGEIPNGLHRSGLNIQVSPGNRLTKSA</sequence>
<proteinExistence type="predicted"/>
<keyword evidence="1" id="KW-0418">Kinase</keyword>
<keyword evidence="2" id="KW-1185">Reference proteome</keyword>
<comment type="caution">
    <text evidence="1">The sequence shown here is derived from an EMBL/GenBank/DDBJ whole genome shotgun (WGS) entry which is preliminary data.</text>
</comment>
<keyword evidence="1" id="KW-0808">Transferase</keyword>
<evidence type="ECO:0000313" key="2">
    <source>
        <dbReference type="Proteomes" id="UP001164539"/>
    </source>
</evidence>
<dbReference type="Proteomes" id="UP001164539">
    <property type="component" value="Chromosome 6"/>
</dbReference>
<dbReference type="EMBL" id="CM051399">
    <property type="protein sequence ID" value="KAJ4716322.1"/>
    <property type="molecule type" value="Genomic_DNA"/>
</dbReference>